<dbReference type="Proteomes" id="UP001583177">
    <property type="component" value="Unassembled WGS sequence"/>
</dbReference>
<evidence type="ECO:0000313" key="2">
    <source>
        <dbReference type="EMBL" id="KAL1857623.1"/>
    </source>
</evidence>
<dbReference type="EMBL" id="JAWRVE010000111">
    <property type="protein sequence ID" value="KAL1857623.1"/>
    <property type="molecule type" value="Genomic_DNA"/>
</dbReference>
<protein>
    <submittedName>
        <fullName evidence="2">Uncharacterized protein</fullName>
    </submittedName>
</protein>
<proteinExistence type="predicted"/>
<organism evidence="2 3">
    <name type="scientific">Diaporthe australafricana</name>
    <dbReference type="NCBI Taxonomy" id="127596"/>
    <lineage>
        <taxon>Eukaryota</taxon>
        <taxon>Fungi</taxon>
        <taxon>Dikarya</taxon>
        <taxon>Ascomycota</taxon>
        <taxon>Pezizomycotina</taxon>
        <taxon>Sordariomycetes</taxon>
        <taxon>Sordariomycetidae</taxon>
        <taxon>Diaporthales</taxon>
        <taxon>Diaporthaceae</taxon>
        <taxon>Diaporthe</taxon>
    </lineage>
</organism>
<comment type="caution">
    <text evidence="2">The sequence shown here is derived from an EMBL/GenBank/DDBJ whole genome shotgun (WGS) entry which is preliminary data.</text>
</comment>
<evidence type="ECO:0000256" key="1">
    <source>
        <dbReference type="SAM" id="MobiDB-lite"/>
    </source>
</evidence>
<keyword evidence="3" id="KW-1185">Reference proteome</keyword>
<feature type="region of interest" description="Disordered" evidence="1">
    <location>
        <begin position="182"/>
        <end position="237"/>
    </location>
</feature>
<gene>
    <name evidence="2" type="ORF">Daus18300_010263</name>
</gene>
<feature type="region of interest" description="Disordered" evidence="1">
    <location>
        <begin position="1"/>
        <end position="36"/>
    </location>
</feature>
<feature type="region of interest" description="Disordered" evidence="1">
    <location>
        <begin position="374"/>
        <end position="403"/>
    </location>
</feature>
<feature type="compositionally biased region" description="Basic and acidic residues" evidence="1">
    <location>
        <begin position="473"/>
        <end position="491"/>
    </location>
</feature>
<feature type="region of interest" description="Disordered" evidence="1">
    <location>
        <begin position="109"/>
        <end position="132"/>
    </location>
</feature>
<name>A0ABR3WB93_9PEZI</name>
<accession>A0ABR3WB93</accession>
<feature type="region of interest" description="Disordered" evidence="1">
    <location>
        <begin position="473"/>
        <end position="521"/>
    </location>
</feature>
<evidence type="ECO:0000313" key="3">
    <source>
        <dbReference type="Proteomes" id="UP001583177"/>
    </source>
</evidence>
<feature type="compositionally biased region" description="Basic and acidic residues" evidence="1">
    <location>
        <begin position="283"/>
        <end position="295"/>
    </location>
</feature>
<feature type="region of interest" description="Disordered" evidence="1">
    <location>
        <begin position="605"/>
        <end position="631"/>
    </location>
</feature>
<sequence length="631" mass="72013">MEGKSVETPVRGNDSSVGVAIQPQHNKTRGFDQRQGTAFPPLFDEIRVLQERLLDLEAQAAHQWKTTVEDVSPENDRSVGGSKIADSDEDRALRNRIRKAPYGTRWVEKTEQQAEEEADARHEYGQGPNKAQPIPYAADSTMYQIGSGGNLMEPYLFGTIHPPNKDRVETLLEDIRLRHRHKPFPHKGVRPPTAIHPFYNKPYSEQSPRQQRSLSRKLGPPTAWDQSDSEEWSSDTSTRSQDFNYFRARLRGDFEWELDRLNAQVKRYKKHQSKKKSRQLATKAREENEMRSGDFEAHEQRDTLIAQLELDAEASRRDRHGIRQLNPVGWSVFRLTGSFSMQYSWVIDVLVEEPKISSDARPWVRTKNFKKDKTSHKDVSSFQAPAAETADDKDDTEQHLQQPAPWTAYEPLPERIRINSKQILDILSTIHGSPLCSEVDTPSSVVLLRPFRVLDIYDKEIRDTCSRLRAGTDTESIKSASEGEHTSKEQNKTNFAPEGKLMKKPTNANDETKALQDEEEIVSGEESSLKGGHLGCLCEFMNDYIGRRTEYLNSVSCSKIFFSDVWHLFQPGTTVISADGKQAYRIINLKSKRHKGADRWAAFLARQHDKKSRKPDSSDSQVDDTHTETSP</sequence>
<reference evidence="2 3" key="1">
    <citation type="journal article" date="2024" name="IMA Fungus">
        <title>IMA Genome - F19 : A genome assembly and annotation guide to empower mycologists, including annotated draft genome sequences of Ceratocystis pirilliformis, Diaporthe australafricana, Fusarium ophioides, Paecilomyces lecythidis, and Sporothrix stenoceras.</title>
        <authorList>
            <person name="Aylward J."/>
            <person name="Wilson A.M."/>
            <person name="Visagie C.M."/>
            <person name="Spraker J."/>
            <person name="Barnes I."/>
            <person name="Buitendag C."/>
            <person name="Ceriani C."/>
            <person name="Del Mar Angel L."/>
            <person name="du Plessis D."/>
            <person name="Fuchs T."/>
            <person name="Gasser K."/>
            <person name="Kramer D."/>
            <person name="Li W."/>
            <person name="Munsamy K."/>
            <person name="Piso A."/>
            <person name="Price J.L."/>
            <person name="Sonnekus B."/>
            <person name="Thomas C."/>
            <person name="van der Nest A."/>
            <person name="van Dijk A."/>
            <person name="van Heerden A."/>
            <person name="van Vuuren N."/>
            <person name="Yilmaz N."/>
            <person name="Duong T.A."/>
            <person name="van der Merwe N.A."/>
            <person name="Wingfield M.J."/>
            <person name="Wingfield B.D."/>
        </authorList>
    </citation>
    <scope>NUCLEOTIDE SEQUENCE [LARGE SCALE GENOMIC DNA]</scope>
    <source>
        <strain evidence="2 3">CMW 18300</strain>
    </source>
</reference>
<feature type="compositionally biased region" description="Basic residues" evidence="1">
    <location>
        <begin position="267"/>
        <end position="278"/>
    </location>
</feature>
<feature type="region of interest" description="Disordered" evidence="1">
    <location>
        <begin position="267"/>
        <end position="295"/>
    </location>
</feature>
<feature type="compositionally biased region" description="Polar residues" evidence="1">
    <location>
        <begin position="203"/>
        <end position="213"/>
    </location>
</feature>
<dbReference type="PANTHER" id="PTHR46411:SF2">
    <property type="entry name" value="AAA+ ATPASE DOMAIN-CONTAINING PROTEIN"/>
    <property type="match status" value="1"/>
</dbReference>
<dbReference type="PANTHER" id="PTHR46411">
    <property type="entry name" value="FAMILY ATPASE, PUTATIVE-RELATED"/>
    <property type="match status" value="1"/>
</dbReference>